<dbReference type="AlphaFoldDB" id="A0AAD5CM63"/>
<gene>
    <name evidence="1" type="ORF">M8C21_014966</name>
</gene>
<evidence type="ECO:0000313" key="1">
    <source>
        <dbReference type="EMBL" id="KAI7743700.1"/>
    </source>
</evidence>
<proteinExistence type="predicted"/>
<dbReference type="InterPro" id="IPR036890">
    <property type="entry name" value="HATPase_C_sf"/>
</dbReference>
<dbReference type="EMBL" id="JAMZMK010007699">
    <property type="protein sequence ID" value="KAI7743700.1"/>
    <property type="molecule type" value="Genomic_DNA"/>
</dbReference>
<comment type="caution">
    <text evidence="1">The sequence shown here is derived from an EMBL/GenBank/DDBJ whole genome shotgun (WGS) entry which is preliminary data.</text>
</comment>
<dbReference type="PANTHER" id="PTHR32387:SF3">
    <property type="entry name" value="ATP_DNA BINDING PROTEIN"/>
    <property type="match status" value="1"/>
</dbReference>
<name>A0AAD5CM63_AMBAR</name>
<feature type="non-terminal residue" evidence="1">
    <location>
        <position position="1"/>
    </location>
</feature>
<accession>A0AAD5CM63</accession>
<sequence length="130" mass="14898">MDILEQQHLQTSEDRWLGIPRRKLPNLQLSSKKGLRKRGYIGKKGIGFKSVFLITSQPYIFGSNSIRHSKRLWFVYSSTNHYTGVTIKGREAQTVKPVKDQLSSILPEVVEEGQGMVVWNNVWLRQAKAS</sequence>
<reference evidence="1" key="1">
    <citation type="submission" date="2022-06" db="EMBL/GenBank/DDBJ databases">
        <title>Uncovering the hologenomic basis of an extraordinary plant invasion.</title>
        <authorList>
            <person name="Bieker V.C."/>
            <person name="Martin M.D."/>
            <person name="Gilbert T."/>
            <person name="Hodgins K."/>
            <person name="Battlay P."/>
            <person name="Petersen B."/>
            <person name="Wilson J."/>
        </authorList>
    </citation>
    <scope>NUCLEOTIDE SEQUENCE</scope>
    <source>
        <strain evidence="1">AA19_3_7</strain>
        <tissue evidence="1">Leaf</tissue>
    </source>
</reference>
<dbReference type="InterPro" id="IPR052957">
    <property type="entry name" value="Auxin_embryo_med"/>
</dbReference>
<evidence type="ECO:0000313" key="2">
    <source>
        <dbReference type="Proteomes" id="UP001206925"/>
    </source>
</evidence>
<dbReference type="SUPFAM" id="SSF55874">
    <property type="entry name" value="ATPase domain of HSP90 chaperone/DNA topoisomerase II/histidine kinase"/>
    <property type="match status" value="1"/>
</dbReference>
<keyword evidence="2" id="KW-1185">Reference proteome</keyword>
<organism evidence="1 2">
    <name type="scientific">Ambrosia artemisiifolia</name>
    <name type="common">Common ragweed</name>
    <dbReference type="NCBI Taxonomy" id="4212"/>
    <lineage>
        <taxon>Eukaryota</taxon>
        <taxon>Viridiplantae</taxon>
        <taxon>Streptophyta</taxon>
        <taxon>Embryophyta</taxon>
        <taxon>Tracheophyta</taxon>
        <taxon>Spermatophyta</taxon>
        <taxon>Magnoliopsida</taxon>
        <taxon>eudicotyledons</taxon>
        <taxon>Gunneridae</taxon>
        <taxon>Pentapetalae</taxon>
        <taxon>asterids</taxon>
        <taxon>campanulids</taxon>
        <taxon>Asterales</taxon>
        <taxon>Asteraceae</taxon>
        <taxon>Asteroideae</taxon>
        <taxon>Heliantheae alliance</taxon>
        <taxon>Heliantheae</taxon>
        <taxon>Ambrosia</taxon>
    </lineage>
</organism>
<protein>
    <submittedName>
        <fullName evidence="1">Uncharacterized protein</fullName>
    </submittedName>
</protein>
<dbReference type="Proteomes" id="UP001206925">
    <property type="component" value="Unassembled WGS sequence"/>
</dbReference>
<dbReference type="PANTHER" id="PTHR32387">
    <property type="entry name" value="WU:FJ29H11"/>
    <property type="match status" value="1"/>
</dbReference>